<dbReference type="GO" id="GO:0005509">
    <property type="term" value="F:calcium ion binding"/>
    <property type="evidence" value="ECO:0007669"/>
    <property type="project" value="InterPro"/>
</dbReference>
<dbReference type="InterPro" id="IPR018097">
    <property type="entry name" value="EGF_Ca-bd_CS"/>
</dbReference>
<dbReference type="OrthoDB" id="2015116at2759"/>
<dbReference type="InterPro" id="IPR024731">
    <property type="entry name" value="NELL2-like_EGF"/>
</dbReference>
<gene>
    <name evidence="12" type="primary">FBN1</name>
    <name evidence="12" type="ORF">BLAG_LOCUS13162</name>
</gene>
<evidence type="ECO:0000256" key="3">
    <source>
        <dbReference type="ARBA" id="ARBA00022692"/>
    </source>
</evidence>
<feature type="domain" description="EGF-like" evidence="11">
    <location>
        <begin position="59"/>
        <end position="99"/>
    </location>
</feature>
<dbReference type="FunFam" id="2.10.25.10:FF:000038">
    <property type="entry name" value="Fibrillin 2"/>
    <property type="match status" value="3"/>
</dbReference>
<comment type="caution">
    <text evidence="9">Lacks conserved residue(s) required for the propagation of feature annotation.</text>
</comment>
<organism evidence="12 13">
    <name type="scientific">Branchiostoma lanceolatum</name>
    <name type="common">Common lancelet</name>
    <name type="synonym">Amphioxus lanceolatum</name>
    <dbReference type="NCBI Taxonomy" id="7740"/>
    <lineage>
        <taxon>Eukaryota</taxon>
        <taxon>Metazoa</taxon>
        <taxon>Chordata</taxon>
        <taxon>Cephalochordata</taxon>
        <taxon>Leptocardii</taxon>
        <taxon>Amphioxiformes</taxon>
        <taxon>Branchiostomatidae</taxon>
        <taxon>Branchiostoma</taxon>
    </lineage>
</organism>
<dbReference type="InterPro" id="IPR002859">
    <property type="entry name" value="PKD/REJ-like"/>
</dbReference>
<keyword evidence="7" id="KW-0472">Membrane</keyword>
<dbReference type="InterPro" id="IPR009030">
    <property type="entry name" value="Growth_fac_rcpt_cys_sf"/>
</dbReference>
<keyword evidence="5" id="KW-0677">Repeat</keyword>
<dbReference type="Pfam" id="PF02010">
    <property type="entry name" value="REJ"/>
    <property type="match status" value="2"/>
</dbReference>
<dbReference type="EMBL" id="OV696687">
    <property type="protein sequence ID" value="CAH1253356.1"/>
    <property type="molecule type" value="Genomic_DNA"/>
</dbReference>
<evidence type="ECO:0000256" key="7">
    <source>
        <dbReference type="ARBA" id="ARBA00023136"/>
    </source>
</evidence>
<dbReference type="InterPro" id="IPR000152">
    <property type="entry name" value="EGF-type_Asp/Asn_hydroxyl_site"/>
</dbReference>
<dbReference type="PROSITE" id="PS01187">
    <property type="entry name" value="EGF_CA"/>
    <property type="match status" value="1"/>
</dbReference>
<keyword evidence="8" id="KW-1015">Disulfide bond</keyword>
<dbReference type="GO" id="GO:0006816">
    <property type="term" value="P:calcium ion transport"/>
    <property type="evidence" value="ECO:0007669"/>
    <property type="project" value="TreeGrafter"/>
</dbReference>
<feature type="compositionally biased region" description="Polar residues" evidence="10">
    <location>
        <begin position="558"/>
        <end position="573"/>
    </location>
</feature>
<evidence type="ECO:0000313" key="13">
    <source>
        <dbReference type="Proteomes" id="UP000838412"/>
    </source>
</evidence>
<dbReference type="Proteomes" id="UP000838412">
    <property type="component" value="Chromosome 2"/>
</dbReference>
<dbReference type="CDD" id="cd00054">
    <property type="entry name" value="EGF_CA"/>
    <property type="match status" value="3"/>
</dbReference>
<keyword evidence="13" id="KW-1185">Reference proteome</keyword>
<evidence type="ECO:0000256" key="1">
    <source>
        <dbReference type="ARBA" id="ARBA00004370"/>
    </source>
</evidence>
<evidence type="ECO:0000256" key="10">
    <source>
        <dbReference type="SAM" id="MobiDB-lite"/>
    </source>
</evidence>
<evidence type="ECO:0000256" key="6">
    <source>
        <dbReference type="ARBA" id="ARBA00022989"/>
    </source>
</evidence>
<feature type="domain" description="EGF-like" evidence="11">
    <location>
        <begin position="100"/>
        <end position="140"/>
    </location>
</feature>
<accession>A0A8K0ELR6</accession>
<dbReference type="SMART" id="SM00179">
    <property type="entry name" value="EGF_CA"/>
    <property type="match status" value="3"/>
</dbReference>
<evidence type="ECO:0000256" key="4">
    <source>
        <dbReference type="ARBA" id="ARBA00022729"/>
    </source>
</evidence>
<evidence type="ECO:0000256" key="2">
    <source>
        <dbReference type="ARBA" id="ARBA00022536"/>
    </source>
</evidence>
<comment type="subcellular location">
    <subcellularLocation>
        <location evidence="1">Membrane</location>
    </subcellularLocation>
</comment>
<evidence type="ECO:0000256" key="8">
    <source>
        <dbReference type="ARBA" id="ARBA00023157"/>
    </source>
</evidence>
<evidence type="ECO:0000259" key="11">
    <source>
        <dbReference type="PROSITE" id="PS50026"/>
    </source>
</evidence>
<protein>
    <submittedName>
        <fullName evidence="12">FBN1 protein</fullName>
    </submittedName>
</protein>
<evidence type="ECO:0000256" key="9">
    <source>
        <dbReference type="PROSITE-ProRule" id="PRU00076"/>
    </source>
</evidence>
<evidence type="ECO:0000256" key="5">
    <source>
        <dbReference type="ARBA" id="ARBA00022737"/>
    </source>
</evidence>
<dbReference type="InterPro" id="IPR000742">
    <property type="entry name" value="EGF"/>
</dbReference>
<dbReference type="PROSITE" id="PS01186">
    <property type="entry name" value="EGF_2"/>
    <property type="match status" value="3"/>
</dbReference>
<dbReference type="SUPFAM" id="SSF57184">
    <property type="entry name" value="Growth factor receptor domain"/>
    <property type="match status" value="1"/>
</dbReference>
<dbReference type="Pfam" id="PF12947">
    <property type="entry name" value="EGF_3"/>
    <property type="match status" value="3"/>
</dbReference>
<dbReference type="PROSITE" id="PS00010">
    <property type="entry name" value="ASX_HYDROXYL"/>
    <property type="match status" value="3"/>
</dbReference>
<dbReference type="PANTHER" id="PTHR46730">
    <property type="entry name" value="POLYCYSTIN-1"/>
    <property type="match status" value="1"/>
</dbReference>
<keyword evidence="4" id="KW-0732">Signal</keyword>
<keyword evidence="6" id="KW-1133">Transmembrane helix</keyword>
<dbReference type="AlphaFoldDB" id="A0A8K0ELR6"/>
<dbReference type="SMART" id="SM00181">
    <property type="entry name" value="EGF"/>
    <property type="match status" value="3"/>
</dbReference>
<dbReference type="PANTHER" id="PTHR46730:SF1">
    <property type="entry name" value="PLAT DOMAIN-CONTAINING PROTEIN"/>
    <property type="match status" value="1"/>
</dbReference>
<proteinExistence type="predicted"/>
<feature type="domain" description="EGF-like" evidence="11">
    <location>
        <begin position="18"/>
        <end position="58"/>
    </location>
</feature>
<name>A0A8K0ELR6_BRALA</name>
<sequence length="784" mass="84103">MRTCSSGSWSGTDLVCRDINECTDGTDNCSPQATCTNTAGGFTCACYSGFSGNGVSCTDINECTDGSNNCSPQASCTNTAGGFSCDCIPGYRGNGVSCIDIDECAVGTDNCSAQASCNNTAGGFTCACNPGYSGDGVTCADCVPDISLTGGGRSDSTAVKIARRTSFTIQSRITVICNQTYQVIYQWNVWGNVVQITDFPNKVVRDSQDITIPGNTLGYGLTTVELNATMVLSSGNKSQVQEQWVAIAPSPPVAHIAGGSAKSVSRQGVLVLNASRSSDPDQYIDDYESFTFQWLCETLHGTTCNDIFPDGGQSAVYELQAASFPDDVDIFIFTVEVSLDGRDSSQTSQSVTLQNGTVLNIAIRCDANCEAKASPSERLVLVTECDNCPAVSTTYQWTLKGENHIDWDVDTTTGNTSQNLVLRSNLFETRRFPPQQLPTGQELRDFNITLDVRVSDGLGASTIIRNIRVQVRPPSVNDTEEALGSLNYTLDNLLKSGDTRALLQLSNSLSSVLNAANTSIYSSEALSTARDGLINSMATIPVQSLEKIDQVSSALGQATASEEQVTPDSQSDLVSREHETRTRLVKIVLPPSPPCGAGNKKATKTTLDAIGKLNAVVLDQKVPGERPTTFSVGEFNLALEKQRCDTTADWEPHVFRVNDQSGTFFVVPKLSTLLRDNCDTHGSVGIENLKTPQNPYAFADTSDDVKSEVAGLQFSRNGSPLKIRDLTTPVEVFTRRLSKSPQGGQPMTELGTTEPSWKNTIRVNMRYFSLTDPHPGTVVSLEVP</sequence>
<keyword evidence="2 9" id="KW-0245">EGF-like domain</keyword>
<dbReference type="Gene3D" id="2.10.25.10">
    <property type="entry name" value="Laminin"/>
    <property type="match status" value="3"/>
</dbReference>
<dbReference type="PROSITE" id="PS50026">
    <property type="entry name" value="EGF_3"/>
    <property type="match status" value="3"/>
</dbReference>
<evidence type="ECO:0000313" key="12">
    <source>
        <dbReference type="EMBL" id="CAH1253356.1"/>
    </source>
</evidence>
<reference evidence="12" key="1">
    <citation type="submission" date="2022-01" db="EMBL/GenBank/DDBJ databases">
        <authorList>
            <person name="Braso-Vives M."/>
        </authorList>
    </citation>
    <scope>NUCLEOTIDE SEQUENCE</scope>
</reference>
<keyword evidence="3" id="KW-0812">Transmembrane</keyword>
<feature type="region of interest" description="Disordered" evidence="10">
    <location>
        <begin position="558"/>
        <end position="577"/>
    </location>
</feature>
<dbReference type="GO" id="GO:0005261">
    <property type="term" value="F:monoatomic cation channel activity"/>
    <property type="evidence" value="ECO:0007669"/>
    <property type="project" value="TreeGrafter"/>
</dbReference>
<dbReference type="GO" id="GO:0005886">
    <property type="term" value="C:plasma membrane"/>
    <property type="evidence" value="ECO:0007669"/>
    <property type="project" value="TreeGrafter"/>
</dbReference>
<dbReference type="InterPro" id="IPR001881">
    <property type="entry name" value="EGF-like_Ca-bd_dom"/>
</dbReference>